<evidence type="ECO:0000313" key="5">
    <source>
        <dbReference type="Proteomes" id="UP000789595"/>
    </source>
</evidence>
<feature type="compositionally biased region" description="Low complexity" evidence="2">
    <location>
        <begin position="426"/>
        <end position="438"/>
    </location>
</feature>
<dbReference type="EMBL" id="CAKKNE010000002">
    <property type="protein sequence ID" value="CAH0369135.1"/>
    <property type="molecule type" value="Genomic_DNA"/>
</dbReference>
<dbReference type="PANTHER" id="PTHR48125">
    <property type="entry name" value="LP07818P1"/>
    <property type="match status" value="1"/>
</dbReference>
<feature type="compositionally biased region" description="Low complexity" evidence="2">
    <location>
        <begin position="107"/>
        <end position="117"/>
    </location>
</feature>
<dbReference type="Proteomes" id="UP000789595">
    <property type="component" value="Unassembled WGS sequence"/>
</dbReference>
<sequence length="867" mass="96234">MAAAERRRQLQSHFRESDEPPQTPENRATKTWRRALRHEPDSPLEALALRGRNDGSEVMEDFFGRRRRVRRPSSARPAPPTRKAPTPKSPQRRRPQSAKSPKRIPEATPQRPRSAAPSRPPPVPEAGAPPPTLAIEIQLPPPRCPPPRPDGSPSRRRPRSAMARLESPKKLFKRAKGDVARLRQRLLNGERDARSVVKDLYEGRQKRIEADYDRGKVLLKQKHADERAYLASYQAAEASQKRGPIQGERKTYNVRGVRKHTRNNLRGVSVENTVEGELPTYLHKGEPKVLPGVAKRLAWDRDRRRRTVLELKRHQRIEVQALERKWAKERAALASERRVEEMRLRELIAHATKTVSDAEEAEAHRRALDARASGPRRWRRATDLEPDRVTTETRGKALLACDAAVARASLACAALNTYEPHKRVQRPQSARPARPASARADKHRLTMRVGGPRPASAPATRPRSAKRPASAGMRPQNVCACCRNVLKEAVRLPRDFFFGKSKTQFCSLACAKEWNHRLGPDMHRGYRDMLIDMLVSKRDPGHAPPVEILNRFQKEDQLEKHVDQVFYRPSRSFYNGGAKVGPLSLASYDASKYTLEDSSYSVAESVKQRVGADFVAPEILKDLEDICAPSATPEALGSYASMTVDDVLEAPRDELLVYAASGDLLAKFSGRQADRPVERVAGCGCDHDVHERVVPESWPDAALYAVWRTDSFELSGIGAIDPVGFSATAVSVPRANDVCAPGFSGTRCDRPFCNGIVDVTAGGATSGVIRSQPAGAETYAPYSQCGWRVPRGDASRVTLTFRELALDAMFDKVKVFRGGPPDSIGWTALARFAGDTTAHGPFTSALDPDFAYQFTGTVDDSAPTSPV</sequence>
<dbReference type="PANTHER" id="PTHR48125:SF12">
    <property type="entry name" value="AT HOOK TRANSCRIPTION FACTOR FAMILY-RELATED"/>
    <property type="match status" value="1"/>
</dbReference>
<evidence type="ECO:0000256" key="2">
    <source>
        <dbReference type="SAM" id="MobiDB-lite"/>
    </source>
</evidence>
<feature type="compositionally biased region" description="Pro residues" evidence="2">
    <location>
        <begin position="139"/>
        <end position="150"/>
    </location>
</feature>
<keyword evidence="1" id="KW-1015">Disulfide bond</keyword>
<dbReference type="SUPFAM" id="SSF49854">
    <property type="entry name" value="Spermadhesin, CUB domain"/>
    <property type="match status" value="1"/>
</dbReference>
<gene>
    <name evidence="4" type="ORF">PECAL_2P22440</name>
</gene>
<feature type="region of interest" description="Disordered" evidence="2">
    <location>
        <begin position="358"/>
        <end position="378"/>
    </location>
</feature>
<feature type="domain" description="CUB" evidence="3">
    <location>
        <begin position="753"/>
        <end position="867"/>
    </location>
</feature>
<feature type="compositionally biased region" description="Basic residues" evidence="2">
    <location>
        <begin position="90"/>
        <end position="102"/>
    </location>
</feature>
<dbReference type="InterPro" id="IPR000859">
    <property type="entry name" value="CUB_dom"/>
</dbReference>
<organism evidence="4 5">
    <name type="scientific">Pelagomonas calceolata</name>
    <dbReference type="NCBI Taxonomy" id="35677"/>
    <lineage>
        <taxon>Eukaryota</taxon>
        <taxon>Sar</taxon>
        <taxon>Stramenopiles</taxon>
        <taxon>Ochrophyta</taxon>
        <taxon>Pelagophyceae</taxon>
        <taxon>Pelagomonadales</taxon>
        <taxon>Pelagomonadaceae</taxon>
        <taxon>Pelagomonas</taxon>
    </lineage>
</organism>
<protein>
    <recommendedName>
        <fullName evidence="3">CUB domain-containing protein</fullName>
    </recommendedName>
</protein>
<keyword evidence="5" id="KW-1185">Reference proteome</keyword>
<name>A0A8J2WHX1_9STRA</name>
<dbReference type="InterPro" id="IPR035914">
    <property type="entry name" value="Sperma_CUB_dom_sf"/>
</dbReference>
<feature type="compositionally biased region" description="Pro residues" evidence="2">
    <location>
        <begin position="118"/>
        <end position="132"/>
    </location>
</feature>
<reference evidence="4" key="1">
    <citation type="submission" date="2021-11" db="EMBL/GenBank/DDBJ databases">
        <authorList>
            <consortium name="Genoscope - CEA"/>
            <person name="William W."/>
        </authorList>
    </citation>
    <scope>NUCLEOTIDE SEQUENCE</scope>
</reference>
<feature type="compositionally biased region" description="Low complexity" evidence="2">
    <location>
        <begin position="452"/>
        <end position="471"/>
    </location>
</feature>
<accession>A0A8J2WHX1</accession>
<feature type="compositionally biased region" description="Basic and acidic residues" evidence="2">
    <location>
        <begin position="1"/>
        <end position="18"/>
    </location>
</feature>
<feature type="region of interest" description="Disordered" evidence="2">
    <location>
        <begin position="422"/>
        <end position="471"/>
    </location>
</feature>
<dbReference type="PROSITE" id="PS01180">
    <property type="entry name" value="CUB"/>
    <property type="match status" value="1"/>
</dbReference>
<evidence type="ECO:0000256" key="1">
    <source>
        <dbReference type="ARBA" id="ARBA00023157"/>
    </source>
</evidence>
<dbReference type="AlphaFoldDB" id="A0A8J2WHX1"/>
<dbReference type="Gene3D" id="2.60.120.290">
    <property type="entry name" value="Spermadhesin, CUB domain"/>
    <property type="match status" value="1"/>
</dbReference>
<feature type="region of interest" description="Disordered" evidence="2">
    <location>
        <begin position="1"/>
        <end position="167"/>
    </location>
</feature>
<proteinExistence type="predicted"/>
<evidence type="ECO:0000313" key="4">
    <source>
        <dbReference type="EMBL" id="CAH0369135.1"/>
    </source>
</evidence>
<comment type="caution">
    <text evidence="4">The sequence shown here is derived from an EMBL/GenBank/DDBJ whole genome shotgun (WGS) entry which is preliminary data.</text>
</comment>
<evidence type="ECO:0000259" key="3">
    <source>
        <dbReference type="PROSITE" id="PS01180"/>
    </source>
</evidence>